<dbReference type="PROSITE" id="PS00232">
    <property type="entry name" value="CADHERIN_1"/>
    <property type="match status" value="2"/>
</dbReference>
<feature type="domain" description="Cadherin" evidence="12">
    <location>
        <begin position="134"/>
        <end position="244"/>
    </location>
</feature>
<dbReference type="SMART" id="SM00112">
    <property type="entry name" value="CA"/>
    <property type="match status" value="5"/>
</dbReference>
<evidence type="ECO:0000256" key="9">
    <source>
        <dbReference type="ARBA" id="ARBA00023180"/>
    </source>
</evidence>
<evidence type="ECO:0000256" key="4">
    <source>
        <dbReference type="ARBA" id="ARBA00022729"/>
    </source>
</evidence>
<dbReference type="GO" id="GO:0007156">
    <property type="term" value="P:homophilic cell adhesion via plasma membrane adhesion molecules"/>
    <property type="evidence" value="ECO:0007669"/>
    <property type="project" value="InterPro"/>
</dbReference>
<evidence type="ECO:0000256" key="3">
    <source>
        <dbReference type="ARBA" id="ARBA00022692"/>
    </source>
</evidence>
<proteinExistence type="predicted"/>
<evidence type="ECO:0000256" key="6">
    <source>
        <dbReference type="ARBA" id="ARBA00022837"/>
    </source>
</evidence>
<keyword evidence="9" id="KW-0325">Glycoprotein</keyword>
<organism evidence="13 14">
    <name type="scientific">Mesorhabditis belari</name>
    <dbReference type="NCBI Taxonomy" id="2138241"/>
    <lineage>
        <taxon>Eukaryota</taxon>
        <taxon>Metazoa</taxon>
        <taxon>Ecdysozoa</taxon>
        <taxon>Nematoda</taxon>
        <taxon>Chromadorea</taxon>
        <taxon>Rhabditida</taxon>
        <taxon>Rhabditina</taxon>
        <taxon>Rhabditomorpha</taxon>
        <taxon>Rhabditoidea</taxon>
        <taxon>Rhabditidae</taxon>
        <taxon>Mesorhabditinae</taxon>
        <taxon>Mesorhabditis</taxon>
    </lineage>
</organism>
<dbReference type="InterPro" id="IPR002126">
    <property type="entry name" value="Cadherin-like_dom"/>
</dbReference>
<sequence>MLRLSLFLLVAVVVLSISEVKSQQPSNDSAEPSLLPPLAFSVPESAPIGHHIGYVEGSPQSGTDSRYFIVSTDPDKTDTAIHIDERTGEITVGAGLDYETQRRFELVAIPIGGEAGIPVTVNVEDENDNEPTFTQSDVRLEISEFVRIGAEFPLPSAVDRDGPPLDVRTYKIIQGNVNNVFKLSTKRVNNVLYADLMVNGRLDREYRESYELLVEASDGGNPPRTGELHVSILILDANDNAPEFSEKIYHAMIDANHPVEKKPILEVKALDKDSAHNGQVSFRIAQPASSVGRLFSLSSNGVLTRRLKTTLPSGTFEFPVIASDHGMPPQESSVVVSVTVEGGSSRAPSLDVLWLTDHTEPRLLENATLGSIVARVNVTNYDQQHGGLELSGCTSLCLQQSQHPFVYLLIICGLLDRETTSTYHLKFVLKKGKDVILEHPVVLTIEDVNDNSPQWTNKNYHLILNRTLSFTDVDAGNNGRLHYWIEGTDVIGIDEDTGRIHYATELDCSIGSELRFRVHASDRGNPPLSGNIQITADIVDSAGKAPQFERALYTERIREDVEVGTCVLKMVVDY</sequence>
<keyword evidence="4 11" id="KW-0732">Signal</keyword>
<feature type="domain" description="Cadherin" evidence="12">
    <location>
        <begin position="245"/>
        <end position="350"/>
    </location>
</feature>
<feature type="signal peptide" evidence="11">
    <location>
        <begin position="1"/>
        <end position="22"/>
    </location>
</feature>
<feature type="domain" description="Cadherin" evidence="12">
    <location>
        <begin position="34"/>
        <end position="133"/>
    </location>
</feature>
<dbReference type="WBParaSite" id="MBELARI_LOCUS10494">
    <property type="protein sequence ID" value="MBELARI_LOCUS10494"/>
    <property type="gene ID" value="MBELARI_LOCUS10494"/>
</dbReference>
<evidence type="ECO:0000313" key="13">
    <source>
        <dbReference type="Proteomes" id="UP000887575"/>
    </source>
</evidence>
<dbReference type="CDD" id="cd11304">
    <property type="entry name" value="Cadherin_repeat"/>
    <property type="match status" value="5"/>
</dbReference>
<name>A0AAF3E9A1_9BILA</name>
<dbReference type="InterPro" id="IPR050174">
    <property type="entry name" value="Protocadherin/Cadherin-CA"/>
</dbReference>
<feature type="domain" description="Cadherin" evidence="12">
    <location>
        <begin position="415"/>
        <end position="455"/>
    </location>
</feature>
<protein>
    <submittedName>
        <fullName evidence="14">Cadherin domain-containing protein</fullName>
    </submittedName>
</protein>
<evidence type="ECO:0000256" key="5">
    <source>
        <dbReference type="ARBA" id="ARBA00022737"/>
    </source>
</evidence>
<comment type="subcellular location">
    <subcellularLocation>
        <location evidence="1">Cell membrane</location>
        <topology evidence="1">Single-pass type I membrane protein</topology>
    </subcellularLocation>
</comment>
<evidence type="ECO:0000256" key="1">
    <source>
        <dbReference type="ARBA" id="ARBA00004251"/>
    </source>
</evidence>
<evidence type="ECO:0000256" key="8">
    <source>
        <dbReference type="ARBA" id="ARBA00023136"/>
    </source>
</evidence>
<feature type="domain" description="Cadherin" evidence="12">
    <location>
        <begin position="463"/>
        <end position="548"/>
    </location>
</feature>
<dbReference type="InterPro" id="IPR015919">
    <property type="entry name" value="Cadherin-like_sf"/>
</dbReference>
<dbReference type="AlphaFoldDB" id="A0AAF3E9A1"/>
<dbReference type="FunFam" id="2.60.40.60:FF:000007">
    <property type="entry name" value="Protocadherin alpha 2"/>
    <property type="match status" value="1"/>
</dbReference>
<dbReference type="GO" id="GO:0005886">
    <property type="term" value="C:plasma membrane"/>
    <property type="evidence" value="ECO:0007669"/>
    <property type="project" value="UniProtKB-SubCell"/>
</dbReference>
<dbReference type="PANTHER" id="PTHR24028:SF328">
    <property type="entry name" value="CADHERIN-3"/>
    <property type="match status" value="1"/>
</dbReference>
<accession>A0AAF3E9A1</accession>
<dbReference type="InterPro" id="IPR020894">
    <property type="entry name" value="Cadherin_CS"/>
</dbReference>
<evidence type="ECO:0000256" key="11">
    <source>
        <dbReference type="SAM" id="SignalP"/>
    </source>
</evidence>
<dbReference type="PANTHER" id="PTHR24028">
    <property type="entry name" value="CADHERIN-87A"/>
    <property type="match status" value="1"/>
</dbReference>
<dbReference type="SUPFAM" id="SSF49313">
    <property type="entry name" value="Cadherin-like"/>
    <property type="match status" value="5"/>
</dbReference>
<evidence type="ECO:0000256" key="10">
    <source>
        <dbReference type="PROSITE-ProRule" id="PRU00043"/>
    </source>
</evidence>
<evidence type="ECO:0000259" key="12">
    <source>
        <dbReference type="PROSITE" id="PS50268"/>
    </source>
</evidence>
<feature type="chain" id="PRO_5041930144" evidence="11">
    <location>
        <begin position="23"/>
        <end position="574"/>
    </location>
</feature>
<evidence type="ECO:0000313" key="14">
    <source>
        <dbReference type="WBParaSite" id="MBELARI_LOCUS10494"/>
    </source>
</evidence>
<dbReference type="Pfam" id="PF00028">
    <property type="entry name" value="Cadherin"/>
    <property type="match status" value="3"/>
</dbReference>
<keyword evidence="13" id="KW-1185">Reference proteome</keyword>
<evidence type="ECO:0000256" key="2">
    <source>
        <dbReference type="ARBA" id="ARBA00022475"/>
    </source>
</evidence>
<keyword evidence="6 10" id="KW-0106">Calcium</keyword>
<keyword evidence="5" id="KW-0677">Repeat</keyword>
<dbReference type="Gene3D" id="2.60.40.60">
    <property type="entry name" value="Cadherins"/>
    <property type="match status" value="5"/>
</dbReference>
<dbReference type="PROSITE" id="PS50268">
    <property type="entry name" value="CADHERIN_2"/>
    <property type="match status" value="5"/>
</dbReference>
<keyword evidence="7" id="KW-1133">Transmembrane helix</keyword>
<dbReference type="PRINTS" id="PR00205">
    <property type="entry name" value="CADHERIN"/>
</dbReference>
<reference evidence="14" key="1">
    <citation type="submission" date="2024-02" db="UniProtKB">
        <authorList>
            <consortium name="WormBaseParasite"/>
        </authorList>
    </citation>
    <scope>IDENTIFICATION</scope>
</reference>
<keyword evidence="2" id="KW-1003">Cell membrane</keyword>
<dbReference type="GO" id="GO:0005509">
    <property type="term" value="F:calcium ion binding"/>
    <property type="evidence" value="ECO:0007669"/>
    <property type="project" value="UniProtKB-UniRule"/>
</dbReference>
<dbReference type="Proteomes" id="UP000887575">
    <property type="component" value="Unassembled WGS sequence"/>
</dbReference>
<evidence type="ECO:0000256" key="7">
    <source>
        <dbReference type="ARBA" id="ARBA00022989"/>
    </source>
</evidence>
<keyword evidence="8" id="KW-0472">Membrane</keyword>
<keyword evidence="3" id="KW-0812">Transmembrane</keyword>